<name>A0A2R7Y2F1_9ARCH</name>
<proteinExistence type="predicted"/>
<reference evidence="1 2" key="1">
    <citation type="submission" date="2017-04" db="EMBL/GenBank/DDBJ databases">
        <title>Draft Aigarchaeota genome from a New Zealand hot spring.</title>
        <authorList>
            <person name="Reysenbach A.-L."/>
            <person name="Donaho J.A."/>
            <person name="Gerhart J."/>
            <person name="Kelley J.F."/>
            <person name="Kouba K."/>
            <person name="Podar M."/>
            <person name="Stott M."/>
        </authorList>
    </citation>
    <scope>NUCLEOTIDE SEQUENCE [LARGE SCALE GENOMIC DNA]</scope>
    <source>
        <strain evidence="1">NZ13_MG1</strain>
    </source>
</reference>
<protein>
    <submittedName>
        <fullName evidence="1">Uncharacterized protein</fullName>
    </submittedName>
</protein>
<organism evidence="1 2">
    <name type="scientific">Candidatus Terraquivivens tikiterensis</name>
    <dbReference type="NCBI Taxonomy" id="1980982"/>
    <lineage>
        <taxon>Archaea</taxon>
        <taxon>Nitrososphaerota</taxon>
        <taxon>Candidatus Wolframiiraptoraceae</taxon>
        <taxon>Candidatus Terraquivivens</taxon>
    </lineage>
</organism>
<dbReference type="Gene3D" id="2.40.360.20">
    <property type="match status" value="1"/>
</dbReference>
<dbReference type="AlphaFoldDB" id="A0A2R7Y2F1"/>
<gene>
    <name evidence="1" type="ORF">B9J98_05680</name>
</gene>
<dbReference type="EMBL" id="NDWU01000014">
    <property type="protein sequence ID" value="PUA31678.1"/>
    <property type="molecule type" value="Genomic_DNA"/>
</dbReference>
<comment type="caution">
    <text evidence="1">The sequence shown here is derived from an EMBL/GenBank/DDBJ whole genome shotgun (WGS) entry which is preliminary data.</text>
</comment>
<sequence>MERELNPEDASQNLPHPVDLQYVKAHETVTVIGGTFVNCLRVEAEQEGIISKVWVHESVPIFGVVKAEIFENNVLTQSMELTSYGG</sequence>
<accession>A0A2R7Y2F1</accession>
<evidence type="ECO:0000313" key="1">
    <source>
        <dbReference type="EMBL" id="PUA31678.1"/>
    </source>
</evidence>
<dbReference type="Proteomes" id="UP000244066">
    <property type="component" value="Unassembled WGS sequence"/>
</dbReference>
<evidence type="ECO:0000313" key="2">
    <source>
        <dbReference type="Proteomes" id="UP000244066"/>
    </source>
</evidence>